<dbReference type="AlphaFoldDB" id="A0A1V9RBJ9"/>
<evidence type="ECO:0000313" key="2">
    <source>
        <dbReference type="EMBL" id="PWG53074.1"/>
    </source>
</evidence>
<evidence type="ECO:0000313" key="4">
    <source>
        <dbReference type="Proteomes" id="UP000245607"/>
    </source>
</evidence>
<dbReference type="EMBL" id="NBEF01000017">
    <property type="protein sequence ID" value="OQQ90535.1"/>
    <property type="molecule type" value="Genomic_DNA"/>
</dbReference>
<reference evidence="1 3" key="1">
    <citation type="submission" date="2017-03" db="EMBL/GenBank/DDBJ databases">
        <title>Phylogenomics and comparative genomics of Lactobacillus salivarius, a mammalian gut commensal.</title>
        <authorList>
            <person name="Harris H.M."/>
        </authorList>
    </citation>
    <scope>NUCLEOTIDE SEQUENCE [LARGE SCALE GENOMIC DNA]</scope>
    <source>
        <strain evidence="1 3">JCM 1047</strain>
    </source>
</reference>
<reference evidence="2 4" key="2">
    <citation type="submission" date="2018-05" db="EMBL/GenBank/DDBJ databases">
        <title>Lactobacillus salivarius genome sequencing and assembly.</title>
        <authorList>
            <person name="Audisio C."/>
            <person name="Albarracin L."/>
            <person name="Torres M.J."/>
            <person name="Hebert E.M."/>
            <person name="Saavedra L."/>
        </authorList>
    </citation>
    <scope>NUCLEOTIDE SEQUENCE [LARGE SCALE GENOMIC DNA]</scope>
    <source>
        <strain evidence="2 4">A3iob</strain>
    </source>
</reference>
<dbReference type="RefSeq" id="WP_081534338.1">
    <property type="nucleotide sequence ID" value="NZ_CP027644.1"/>
</dbReference>
<name>A0A1V9RBJ9_9LACO</name>
<gene>
    <name evidence="1" type="ORF">B6U56_04425</name>
    <name evidence="2" type="ORF">DB362_03935</name>
</gene>
<protein>
    <submittedName>
        <fullName evidence="1">Uncharacterized protein</fullName>
    </submittedName>
</protein>
<organism evidence="1 3">
    <name type="scientific">Ligilactobacillus salivarius</name>
    <dbReference type="NCBI Taxonomy" id="1624"/>
    <lineage>
        <taxon>Bacteria</taxon>
        <taxon>Bacillati</taxon>
        <taxon>Bacillota</taxon>
        <taxon>Bacilli</taxon>
        <taxon>Lactobacillales</taxon>
        <taxon>Lactobacillaceae</taxon>
        <taxon>Ligilactobacillus</taxon>
    </lineage>
</organism>
<proteinExistence type="predicted"/>
<dbReference type="InterPro" id="IPR029063">
    <property type="entry name" value="SAM-dependent_MTases_sf"/>
</dbReference>
<comment type="caution">
    <text evidence="1">The sequence shown here is derived from an EMBL/GenBank/DDBJ whole genome shotgun (WGS) entry which is preliminary data.</text>
</comment>
<dbReference type="EMBL" id="QFAS01000005">
    <property type="protein sequence ID" value="PWG53074.1"/>
    <property type="molecule type" value="Genomic_DNA"/>
</dbReference>
<accession>A0A1V9RBJ9</accession>
<evidence type="ECO:0000313" key="3">
    <source>
        <dbReference type="Proteomes" id="UP000192575"/>
    </source>
</evidence>
<sequence length="759" mass="88161">MVEEFTNELDGQIKFYQAYLPLVDHSISVDDVYEDYTDGIVNGSLLEFKLVINDINKVLFQAIKYLSARRIKGKEIPKNILLISLRNKRIYVFDSADYIDSIEKVYFGSASVENAGFISDGAKEELDYGSNELDEARLIKLLRSQNFTKINIDENCIVGWAERFYRENPSADKKDFIGDNTGKVNILGEIRRPNKLKGFINPYTGETNKAFQYLMDKLNDKFQKKNLGAFYTPEQYAKKSIELVRQAIKRVPKGNDYIILDRCAGTGNLEKHLSEEELSHCILSTIEYYEYKVLVEVLGDKVRHIIPPTEKEDTFSLGLVRGADALSEEYINNPIIKQYINDPNVTIILFENPPYAEVNGTTRKTGSKSTFKNSFIAEKMAKEVKGTAKNELGNLFIWSAFKYYLRQTTDSYIVYSPIKYWKSQHLINKRFINGFAFNRRYFHTNIDALVSCILWSFDDENVDDIILNKYNIDNDEIIHEGKLEIKKIHSKYSNNYFDKRKFENDVLDGIACDLTGIESQKSEKSIRVKKIFNENIIGYLVANGTSFDNPDLNSGLTISGRYDGNGFFLRSDNFLEKLPMFAASRYITYNRHWTQRANIMKSADGATKFFEALEKGNIKQELLRILLFTTLETQNHMRSFQGSDGRFYRNQLTLDNSNGENLATKLLTKLDIREKEQQLLNQWDLVFKEAKKTDNYNPQYSYSVYQIIDELDIVEKTERGKIFHQYPELYTQLKTLKKLVKDYYLSEIVPFLFKYEFLK</sequence>
<evidence type="ECO:0000313" key="1">
    <source>
        <dbReference type="EMBL" id="OQQ90535.1"/>
    </source>
</evidence>
<dbReference type="Proteomes" id="UP000245607">
    <property type="component" value="Unassembled WGS sequence"/>
</dbReference>
<dbReference type="Proteomes" id="UP000192575">
    <property type="component" value="Unassembled WGS sequence"/>
</dbReference>
<dbReference type="SUPFAM" id="SSF53335">
    <property type="entry name" value="S-adenosyl-L-methionine-dependent methyltransferases"/>
    <property type="match status" value="1"/>
</dbReference>